<dbReference type="InterPro" id="IPR011761">
    <property type="entry name" value="ATP-grasp"/>
</dbReference>
<dbReference type="OrthoDB" id="9804625at2"/>
<dbReference type="Gene3D" id="3.40.50.20">
    <property type="match status" value="1"/>
</dbReference>
<evidence type="ECO:0000256" key="1">
    <source>
        <dbReference type="ARBA" id="ARBA00022598"/>
    </source>
</evidence>
<dbReference type="InterPro" id="IPR011054">
    <property type="entry name" value="Rudment_hybrid_motif"/>
</dbReference>
<dbReference type="NCBIfam" id="NF004676">
    <property type="entry name" value="PRK06019.1-2"/>
    <property type="match status" value="1"/>
</dbReference>
<comment type="subunit">
    <text evidence="5 6">Homodimer.</text>
</comment>
<dbReference type="NCBIfam" id="TIGR01161">
    <property type="entry name" value="purK"/>
    <property type="match status" value="1"/>
</dbReference>
<evidence type="ECO:0000256" key="3">
    <source>
        <dbReference type="ARBA" id="ARBA00022755"/>
    </source>
</evidence>
<dbReference type="Proteomes" id="UP000199518">
    <property type="component" value="Unassembled WGS sequence"/>
</dbReference>
<dbReference type="GO" id="GO:0006189">
    <property type="term" value="P:'de novo' IMP biosynthetic process"/>
    <property type="evidence" value="ECO:0007669"/>
    <property type="project" value="UniProtKB-UniRule"/>
</dbReference>
<dbReference type="PANTHER" id="PTHR11609">
    <property type="entry name" value="PURINE BIOSYNTHESIS PROTEIN 6/7, PUR6/7"/>
    <property type="match status" value="1"/>
</dbReference>
<keyword evidence="9" id="KW-1185">Reference proteome</keyword>
<dbReference type="GO" id="GO:0046872">
    <property type="term" value="F:metal ion binding"/>
    <property type="evidence" value="ECO:0007669"/>
    <property type="project" value="InterPro"/>
</dbReference>
<name>A0A1I3RNV2_9PLAN</name>
<keyword evidence="3 5" id="KW-0658">Purine biosynthesis</keyword>
<dbReference type="Pfam" id="PF02222">
    <property type="entry name" value="ATP-grasp"/>
    <property type="match status" value="1"/>
</dbReference>
<feature type="binding site" evidence="5">
    <location>
        <begin position="268"/>
        <end position="269"/>
    </location>
    <ligand>
        <name>ATP</name>
        <dbReference type="ChEBI" id="CHEBI:30616"/>
    </ligand>
</feature>
<proteinExistence type="inferred from homology"/>
<comment type="similarity">
    <text evidence="5 6">Belongs to the PurK/PurT family.</text>
</comment>
<comment type="function">
    <text evidence="6">Catalyzes the ATP-dependent conversion of 5-aminoimidazole ribonucleotide (AIR) and HCO(3)- to N5-carboxyaminoimidazole ribonucleotide (N5-CAIR).</text>
</comment>
<accession>A0A1I3RNV2</accession>
<sequence length="380" mass="41595">MTQPILPGATIGILGSGQLGRMLAVAARRLGYGVQVFSPDLNSPAGQVADREWGAKYDDVDRLKEFVRRVDVVTLEFENVPVETLNVLEKFVPVRPGPRVLEAAQNRLREKTTLRGFGLPTADFLAIHSLDELRGGLAQFGQRGILKTANWGYDGKGQQFITGKTQLPEVWKSFAGQEAILEAVVDFECELSVIAARNPQGDICSYDPILNQHRHHILDVSISPVPQFSAATIASAKEIARTVMESLDVCGVLCVELFLTKSGDLLINEIAPRPHNSGHLTLDAHACSQFEQQLRGICGLPLGSTEQYQPAAMANLLGDLWQGDQPPRWEAALQASDVRLHLYGKPEARPGRKMGHLTCLAADAATAERRVREVREQLLG</sequence>
<dbReference type="InterPro" id="IPR016185">
    <property type="entry name" value="PreATP-grasp_dom_sf"/>
</dbReference>
<evidence type="ECO:0000256" key="2">
    <source>
        <dbReference type="ARBA" id="ARBA00022741"/>
    </source>
</evidence>
<dbReference type="Gene3D" id="3.30.470.20">
    <property type="entry name" value="ATP-grasp fold, B domain"/>
    <property type="match status" value="1"/>
</dbReference>
<keyword evidence="1 5" id="KW-0436">Ligase</keyword>
<dbReference type="InterPro" id="IPR054350">
    <property type="entry name" value="PurT/PurK_preATP-grasp"/>
</dbReference>
<dbReference type="InterPro" id="IPR003135">
    <property type="entry name" value="ATP-grasp_carboxylate-amine"/>
</dbReference>
<dbReference type="FunFam" id="3.40.50.20:FF:000016">
    <property type="entry name" value="N5-carboxyaminoimidazole ribonucleotide synthase"/>
    <property type="match status" value="1"/>
</dbReference>
<dbReference type="GO" id="GO:0005524">
    <property type="term" value="F:ATP binding"/>
    <property type="evidence" value="ECO:0007669"/>
    <property type="project" value="UniProtKB-UniRule"/>
</dbReference>
<protein>
    <recommendedName>
        <fullName evidence="5 6">N5-carboxyaminoimidazole ribonucleotide synthase</fullName>
        <shortName evidence="5 6">N5-CAIR synthase</shortName>
        <ecNumber evidence="5 6">6.3.4.18</ecNumber>
    </recommendedName>
    <alternativeName>
        <fullName evidence="5 6">5-(carboxyamino)imidazole ribonucleotide synthetase</fullName>
    </alternativeName>
</protein>
<evidence type="ECO:0000256" key="5">
    <source>
        <dbReference type="HAMAP-Rule" id="MF_01928"/>
    </source>
</evidence>
<dbReference type="EC" id="6.3.4.18" evidence="5 6"/>
<evidence type="ECO:0000313" key="9">
    <source>
        <dbReference type="Proteomes" id="UP000199518"/>
    </source>
</evidence>
<dbReference type="PANTHER" id="PTHR11609:SF5">
    <property type="entry name" value="PHOSPHORIBOSYLAMINOIMIDAZOLE CARBOXYLASE"/>
    <property type="match status" value="1"/>
</dbReference>
<dbReference type="UniPathway" id="UPA00074">
    <property type="reaction ID" value="UER00942"/>
</dbReference>
<dbReference type="PROSITE" id="PS00065">
    <property type="entry name" value="D_2_HYDROXYACID_DH_1"/>
    <property type="match status" value="1"/>
</dbReference>
<evidence type="ECO:0000256" key="4">
    <source>
        <dbReference type="ARBA" id="ARBA00022840"/>
    </source>
</evidence>
<evidence type="ECO:0000259" key="7">
    <source>
        <dbReference type="PROSITE" id="PS50975"/>
    </source>
</evidence>
<feature type="binding site" evidence="5">
    <location>
        <begin position="182"/>
        <end position="185"/>
    </location>
    <ligand>
        <name>ATP</name>
        <dbReference type="ChEBI" id="CHEBI:30616"/>
    </ligand>
</feature>
<dbReference type="STRING" id="1576369.SAMN05421753_12179"/>
<dbReference type="InterPro" id="IPR029752">
    <property type="entry name" value="D-isomer_DH_CS1"/>
</dbReference>
<keyword evidence="2 5" id="KW-0547">Nucleotide-binding</keyword>
<evidence type="ECO:0000313" key="8">
    <source>
        <dbReference type="EMBL" id="SFJ48254.1"/>
    </source>
</evidence>
<dbReference type="NCBIfam" id="NF004679">
    <property type="entry name" value="PRK06019.1-5"/>
    <property type="match status" value="1"/>
</dbReference>
<feature type="binding site" evidence="5">
    <location>
        <position position="213"/>
    </location>
    <ligand>
        <name>ATP</name>
        <dbReference type="ChEBI" id="CHEBI:30616"/>
    </ligand>
</feature>
<feature type="binding site" evidence="5">
    <location>
        <begin position="152"/>
        <end position="158"/>
    </location>
    <ligand>
        <name>ATP</name>
        <dbReference type="ChEBI" id="CHEBI:30616"/>
    </ligand>
</feature>
<dbReference type="Gene3D" id="3.30.1490.20">
    <property type="entry name" value="ATP-grasp fold, A domain"/>
    <property type="match status" value="1"/>
</dbReference>
<evidence type="ECO:0000256" key="6">
    <source>
        <dbReference type="RuleBase" id="RU361200"/>
    </source>
</evidence>
<dbReference type="SUPFAM" id="SSF52440">
    <property type="entry name" value="PreATP-grasp domain"/>
    <property type="match status" value="1"/>
</dbReference>
<dbReference type="Pfam" id="PF17769">
    <property type="entry name" value="PurK_C"/>
    <property type="match status" value="1"/>
</dbReference>
<dbReference type="GO" id="GO:0005829">
    <property type="term" value="C:cytosol"/>
    <property type="evidence" value="ECO:0007669"/>
    <property type="project" value="TreeGrafter"/>
</dbReference>
<keyword evidence="4 5" id="KW-0067">ATP-binding</keyword>
<feature type="binding site" evidence="5">
    <location>
        <position position="107"/>
    </location>
    <ligand>
        <name>ATP</name>
        <dbReference type="ChEBI" id="CHEBI:30616"/>
    </ligand>
</feature>
<dbReference type="RefSeq" id="WP_092056181.1">
    <property type="nucleotide sequence ID" value="NZ_FOQD01000021.1"/>
</dbReference>
<dbReference type="Pfam" id="PF22660">
    <property type="entry name" value="RS_preATP-grasp-like"/>
    <property type="match status" value="1"/>
</dbReference>
<comment type="catalytic activity">
    <reaction evidence="5 6">
        <text>5-amino-1-(5-phospho-beta-D-ribosyl)imidazole + hydrogencarbonate + ATP = 5-carboxyamino-1-(5-phospho-D-ribosyl)imidazole + ADP + phosphate + 2 H(+)</text>
        <dbReference type="Rhea" id="RHEA:19317"/>
        <dbReference type="ChEBI" id="CHEBI:15378"/>
        <dbReference type="ChEBI" id="CHEBI:17544"/>
        <dbReference type="ChEBI" id="CHEBI:30616"/>
        <dbReference type="ChEBI" id="CHEBI:43474"/>
        <dbReference type="ChEBI" id="CHEBI:58730"/>
        <dbReference type="ChEBI" id="CHEBI:137981"/>
        <dbReference type="ChEBI" id="CHEBI:456216"/>
        <dbReference type="EC" id="6.3.4.18"/>
    </reaction>
</comment>
<dbReference type="InterPro" id="IPR005875">
    <property type="entry name" value="PurK"/>
</dbReference>
<dbReference type="HAMAP" id="MF_01928">
    <property type="entry name" value="PurK"/>
    <property type="match status" value="1"/>
</dbReference>
<dbReference type="PROSITE" id="PS50975">
    <property type="entry name" value="ATP_GRASP"/>
    <property type="match status" value="1"/>
</dbReference>
<feature type="domain" description="ATP-grasp" evidence="7">
    <location>
        <begin position="111"/>
        <end position="298"/>
    </location>
</feature>
<dbReference type="GO" id="GO:0004638">
    <property type="term" value="F:phosphoribosylaminoimidazole carboxylase activity"/>
    <property type="evidence" value="ECO:0007669"/>
    <property type="project" value="InterPro"/>
</dbReference>
<dbReference type="EMBL" id="FOQD01000021">
    <property type="protein sequence ID" value="SFJ48254.1"/>
    <property type="molecule type" value="Genomic_DNA"/>
</dbReference>
<gene>
    <name evidence="5 6" type="primary">purK</name>
    <name evidence="8" type="ORF">SAMN05421753_12179</name>
</gene>
<comment type="pathway">
    <text evidence="5 6">Purine metabolism; IMP biosynthesis via de novo pathway; 5-amino-1-(5-phospho-D-ribosyl)imidazole-4-carboxylate from 5-amino-1-(5-phospho-D-ribosyl)imidazole (N5-CAIR route): step 1/2.</text>
</comment>
<feature type="binding site" evidence="5">
    <location>
        <position position="147"/>
    </location>
    <ligand>
        <name>ATP</name>
        <dbReference type="ChEBI" id="CHEBI:30616"/>
    </ligand>
</feature>
<dbReference type="SUPFAM" id="SSF51246">
    <property type="entry name" value="Rudiment single hybrid motif"/>
    <property type="match status" value="1"/>
</dbReference>
<dbReference type="SUPFAM" id="SSF56059">
    <property type="entry name" value="Glutathione synthetase ATP-binding domain-like"/>
    <property type="match status" value="1"/>
</dbReference>
<dbReference type="InterPro" id="IPR040686">
    <property type="entry name" value="PurK_C"/>
</dbReference>
<feature type="binding site" evidence="5">
    <location>
        <position position="190"/>
    </location>
    <ligand>
        <name>ATP</name>
        <dbReference type="ChEBI" id="CHEBI:30616"/>
    </ligand>
</feature>
<dbReference type="GO" id="GO:0034028">
    <property type="term" value="F:5-(carboxyamino)imidazole ribonucleotide synthase activity"/>
    <property type="evidence" value="ECO:0007669"/>
    <property type="project" value="UniProtKB-UniRule"/>
</dbReference>
<dbReference type="InterPro" id="IPR013815">
    <property type="entry name" value="ATP_grasp_subdomain_1"/>
</dbReference>
<organism evidence="8 9">
    <name type="scientific">Planctomicrobium piriforme</name>
    <dbReference type="NCBI Taxonomy" id="1576369"/>
    <lineage>
        <taxon>Bacteria</taxon>
        <taxon>Pseudomonadati</taxon>
        <taxon>Planctomycetota</taxon>
        <taxon>Planctomycetia</taxon>
        <taxon>Planctomycetales</taxon>
        <taxon>Planctomycetaceae</taxon>
        <taxon>Planctomicrobium</taxon>
    </lineage>
</organism>
<reference evidence="9" key="1">
    <citation type="submission" date="2016-10" db="EMBL/GenBank/DDBJ databases">
        <authorList>
            <person name="Varghese N."/>
            <person name="Submissions S."/>
        </authorList>
    </citation>
    <scope>NUCLEOTIDE SEQUENCE [LARGE SCALE GENOMIC DNA]</scope>
    <source>
        <strain evidence="9">DSM 26348</strain>
    </source>
</reference>
<comment type="function">
    <text evidence="5">Catalyzes the ATP-dependent conversion of 5-aminoimidazole ribonucleotide (AIR) and HCO(3)(-) to N5-carboxyaminoimidazole ribonucleotide (N5-CAIR).</text>
</comment>
<dbReference type="AlphaFoldDB" id="A0A1I3RNV2"/>